<evidence type="ECO:0000256" key="2">
    <source>
        <dbReference type="ARBA" id="ARBA00022833"/>
    </source>
</evidence>
<sequence length="739" mass="81861">SETKNKWVGSACFPPVENPPEETGANSWATDGRACLSCHQRKVRCDALRVGTPCSNCRMQNRPECRMYGRSKSLRSASAQEESAPAPTLPRLPTIDKPRAPFQLDDGGACPALASEDGHRALPSVPSATRSVGSVDTSGGSASPGEEFDPASPEDERAARSLADFVNQDDIEARAIGDDSRLYFLGTESSNLNYLVRQRVRTSSQDGVVHFSSRQLERRDTAYDHQSMPKDVYILPSRALADSLVDTYFRQVNSGWPIVDEDDFMTRYNARDRQNPPALTLLHAILLVGAHVLVASRPDLRELKQACYRRAKSLFDARFEQDRTMHVQVALLLSWHSDGVEDVLANTWHWVGLAVRVALGIGMHRDSTRSGLLPVYKRTWVRLWWTLVQFDVLTSLFYGRPQAINVEESDVPPLSDSYFEGIPQAHRHFIVYHTRLCRTVSNLMKTKGVFKSSSAFHPDQLRKAERQLAGFSMSLPDDMRLDTAKGNDIWSMALHLTYNNVLILLHRQLPGVGNRFTEDMEICRDAVSCIISISNCLRRQRGLSSLSIFGVSAVFTAVVQTNADLDSTNPIFAAKSLQNHGSLLLVLRELSRHWLYANSVLSLYERRADAGCAHREVESTHQDGGFATGRGRGYGMISPVKEMDLHGPEGGGVRDMVTDTSDAVNPTTDHAANGTDVAINAQHEGQHMAVEHWMAYGTEGADGDQSTFNDRHSSDLMPSIQDDAALDLLLAGLHGDYTE</sequence>
<feature type="non-terminal residue" evidence="9">
    <location>
        <position position="1"/>
    </location>
</feature>
<evidence type="ECO:0000256" key="3">
    <source>
        <dbReference type="ARBA" id="ARBA00023015"/>
    </source>
</evidence>
<evidence type="ECO:0000259" key="8">
    <source>
        <dbReference type="PROSITE" id="PS50048"/>
    </source>
</evidence>
<feature type="region of interest" description="Disordered" evidence="7">
    <location>
        <begin position="108"/>
        <end position="156"/>
    </location>
</feature>
<accession>A0A9P0EG01</accession>
<feature type="compositionally biased region" description="Low complexity" evidence="7">
    <location>
        <begin position="76"/>
        <end position="86"/>
    </location>
</feature>
<dbReference type="AlphaFoldDB" id="A0A9P0EG01"/>
<dbReference type="CDD" id="cd12148">
    <property type="entry name" value="fungal_TF_MHR"/>
    <property type="match status" value="1"/>
</dbReference>
<keyword evidence="10" id="KW-1185">Reference proteome</keyword>
<dbReference type="SUPFAM" id="SSF57701">
    <property type="entry name" value="Zn2/Cys6 DNA-binding domain"/>
    <property type="match status" value="1"/>
</dbReference>
<reference evidence="9 10" key="2">
    <citation type="submission" date="2021-10" db="EMBL/GenBank/DDBJ databases">
        <authorList>
            <person name="Piombo E."/>
        </authorList>
    </citation>
    <scope>NUCLEOTIDE SEQUENCE [LARGE SCALE GENOMIC DNA]</scope>
</reference>
<dbReference type="EMBL" id="CABFOC020000029">
    <property type="protein sequence ID" value="CAH0047318.1"/>
    <property type="molecule type" value="Genomic_DNA"/>
</dbReference>
<gene>
    <name evidence="9" type="ORF">CSOL1703_00017208</name>
</gene>
<dbReference type="GO" id="GO:0008270">
    <property type="term" value="F:zinc ion binding"/>
    <property type="evidence" value="ECO:0007669"/>
    <property type="project" value="InterPro"/>
</dbReference>
<evidence type="ECO:0000256" key="4">
    <source>
        <dbReference type="ARBA" id="ARBA00023125"/>
    </source>
</evidence>
<dbReference type="GO" id="GO:0003677">
    <property type="term" value="F:DNA binding"/>
    <property type="evidence" value="ECO:0007669"/>
    <property type="project" value="UniProtKB-KW"/>
</dbReference>
<dbReference type="GO" id="GO:0000981">
    <property type="term" value="F:DNA-binding transcription factor activity, RNA polymerase II-specific"/>
    <property type="evidence" value="ECO:0007669"/>
    <property type="project" value="InterPro"/>
</dbReference>
<dbReference type="PANTHER" id="PTHR47171">
    <property type="entry name" value="FARA-RELATED"/>
    <property type="match status" value="1"/>
</dbReference>
<keyword evidence="3" id="KW-0805">Transcription regulation</keyword>
<dbReference type="Pfam" id="PF04082">
    <property type="entry name" value="Fungal_trans"/>
    <property type="match status" value="1"/>
</dbReference>
<keyword evidence="2" id="KW-0862">Zinc</keyword>
<feature type="domain" description="Zn(2)-C6 fungal-type" evidence="8">
    <location>
        <begin position="34"/>
        <end position="67"/>
    </location>
</feature>
<feature type="compositionally biased region" description="Polar residues" evidence="7">
    <location>
        <begin position="126"/>
        <end position="141"/>
    </location>
</feature>
<evidence type="ECO:0000313" key="9">
    <source>
        <dbReference type="EMBL" id="CAH0047318.1"/>
    </source>
</evidence>
<keyword evidence="4" id="KW-0238">DNA-binding</keyword>
<evidence type="ECO:0000256" key="7">
    <source>
        <dbReference type="SAM" id="MobiDB-lite"/>
    </source>
</evidence>
<evidence type="ECO:0000313" key="10">
    <source>
        <dbReference type="Proteomes" id="UP000775872"/>
    </source>
</evidence>
<dbReference type="PANTHER" id="PTHR47171:SF4">
    <property type="entry name" value="ACETAMIDASE REGULATORY PROTEIN"/>
    <property type="match status" value="1"/>
</dbReference>
<dbReference type="Pfam" id="PF00172">
    <property type="entry name" value="Zn_clus"/>
    <property type="match status" value="1"/>
</dbReference>
<reference evidence="10" key="1">
    <citation type="submission" date="2019-06" db="EMBL/GenBank/DDBJ databases">
        <authorList>
            <person name="Broberg M."/>
        </authorList>
    </citation>
    <scope>NUCLEOTIDE SEQUENCE [LARGE SCALE GENOMIC DNA]</scope>
</reference>
<dbReference type="Proteomes" id="UP000775872">
    <property type="component" value="Unassembled WGS sequence"/>
</dbReference>
<comment type="caution">
    <text evidence="9">The sequence shown here is derived from an EMBL/GenBank/DDBJ whole genome shotgun (WGS) entry which is preliminary data.</text>
</comment>
<dbReference type="PROSITE" id="PS50048">
    <property type="entry name" value="ZN2_CY6_FUNGAL_2"/>
    <property type="match status" value="1"/>
</dbReference>
<dbReference type="CDD" id="cd00067">
    <property type="entry name" value="GAL4"/>
    <property type="match status" value="1"/>
</dbReference>
<dbReference type="Gene3D" id="4.10.240.10">
    <property type="entry name" value="Zn(2)-C6 fungal-type DNA-binding domain"/>
    <property type="match status" value="1"/>
</dbReference>
<dbReference type="SMART" id="SM00066">
    <property type="entry name" value="GAL4"/>
    <property type="match status" value="1"/>
</dbReference>
<dbReference type="InterPro" id="IPR052073">
    <property type="entry name" value="Amide_Lactam_Regulators"/>
</dbReference>
<keyword evidence="6" id="KW-0539">Nucleus</keyword>
<evidence type="ECO:0000256" key="6">
    <source>
        <dbReference type="ARBA" id="ARBA00023242"/>
    </source>
</evidence>
<dbReference type="PROSITE" id="PS00463">
    <property type="entry name" value="ZN2_CY6_FUNGAL_1"/>
    <property type="match status" value="1"/>
</dbReference>
<keyword evidence="1" id="KW-0479">Metal-binding</keyword>
<feature type="region of interest" description="Disordered" evidence="7">
    <location>
        <begin position="72"/>
        <end position="95"/>
    </location>
</feature>
<organism evidence="9 10">
    <name type="scientific">Clonostachys solani</name>
    <dbReference type="NCBI Taxonomy" id="160281"/>
    <lineage>
        <taxon>Eukaryota</taxon>
        <taxon>Fungi</taxon>
        <taxon>Dikarya</taxon>
        <taxon>Ascomycota</taxon>
        <taxon>Pezizomycotina</taxon>
        <taxon>Sordariomycetes</taxon>
        <taxon>Hypocreomycetidae</taxon>
        <taxon>Hypocreales</taxon>
        <taxon>Bionectriaceae</taxon>
        <taxon>Clonostachys</taxon>
    </lineage>
</organism>
<keyword evidence="5" id="KW-0804">Transcription</keyword>
<dbReference type="SMART" id="SM00906">
    <property type="entry name" value="Fungal_trans"/>
    <property type="match status" value="1"/>
</dbReference>
<feature type="region of interest" description="Disordered" evidence="7">
    <location>
        <begin position="1"/>
        <end position="26"/>
    </location>
</feature>
<proteinExistence type="predicted"/>
<dbReference type="InterPro" id="IPR001138">
    <property type="entry name" value="Zn2Cys6_DnaBD"/>
</dbReference>
<dbReference type="InterPro" id="IPR036864">
    <property type="entry name" value="Zn2-C6_fun-type_DNA-bd_sf"/>
</dbReference>
<dbReference type="GO" id="GO:0006351">
    <property type="term" value="P:DNA-templated transcription"/>
    <property type="evidence" value="ECO:0007669"/>
    <property type="project" value="InterPro"/>
</dbReference>
<name>A0A9P0EG01_9HYPO</name>
<evidence type="ECO:0000256" key="5">
    <source>
        <dbReference type="ARBA" id="ARBA00023163"/>
    </source>
</evidence>
<dbReference type="InterPro" id="IPR007219">
    <property type="entry name" value="XnlR_reg_dom"/>
</dbReference>
<dbReference type="OrthoDB" id="25391at2759"/>
<evidence type="ECO:0000256" key="1">
    <source>
        <dbReference type="ARBA" id="ARBA00022723"/>
    </source>
</evidence>
<protein>
    <recommendedName>
        <fullName evidence="8">Zn(2)-C6 fungal-type domain-containing protein</fullName>
    </recommendedName>
</protein>